<gene>
    <name evidence="2" type="ORF">AVDCRST_MAG51-52</name>
</gene>
<dbReference type="AlphaFoldDB" id="A0A6J4NDD5"/>
<evidence type="ECO:0000313" key="2">
    <source>
        <dbReference type="EMBL" id="CAA9385303.1"/>
    </source>
</evidence>
<feature type="region of interest" description="Disordered" evidence="1">
    <location>
        <begin position="27"/>
        <end position="53"/>
    </location>
</feature>
<name>A0A6J4NDD5_9BURK</name>
<feature type="non-terminal residue" evidence="2">
    <location>
        <position position="78"/>
    </location>
</feature>
<dbReference type="EMBL" id="CADCUX010000018">
    <property type="protein sequence ID" value="CAA9385303.1"/>
    <property type="molecule type" value="Genomic_DNA"/>
</dbReference>
<proteinExistence type="predicted"/>
<sequence length="78" mass="7823">QPAEHAPVGAFAGAGGGRAARRALAGRARRRVQGAAAPAQRSGIASVPHRRSGVRALHAAVRAAGGRRGLHPGPPSRL</sequence>
<reference evidence="2" key="1">
    <citation type="submission" date="2020-02" db="EMBL/GenBank/DDBJ databases">
        <authorList>
            <person name="Meier V. D."/>
        </authorList>
    </citation>
    <scope>NUCLEOTIDE SEQUENCE</scope>
    <source>
        <strain evidence="2">AVDCRST_MAG51</strain>
    </source>
</reference>
<evidence type="ECO:0000256" key="1">
    <source>
        <dbReference type="SAM" id="MobiDB-lite"/>
    </source>
</evidence>
<accession>A0A6J4NDD5</accession>
<protein>
    <submittedName>
        <fullName evidence="2">Uncharacterized protein</fullName>
    </submittedName>
</protein>
<feature type="non-terminal residue" evidence="2">
    <location>
        <position position="1"/>
    </location>
</feature>
<organism evidence="2">
    <name type="scientific">uncultured Ramlibacter sp</name>
    <dbReference type="NCBI Taxonomy" id="260755"/>
    <lineage>
        <taxon>Bacteria</taxon>
        <taxon>Pseudomonadati</taxon>
        <taxon>Pseudomonadota</taxon>
        <taxon>Betaproteobacteria</taxon>
        <taxon>Burkholderiales</taxon>
        <taxon>Comamonadaceae</taxon>
        <taxon>Ramlibacter</taxon>
        <taxon>environmental samples</taxon>
    </lineage>
</organism>